<proteinExistence type="predicted"/>
<organism evidence="1 2">
    <name type="scientific">Arctium lappa</name>
    <name type="common">Greater burdock</name>
    <name type="synonym">Lappa major</name>
    <dbReference type="NCBI Taxonomy" id="4217"/>
    <lineage>
        <taxon>Eukaryota</taxon>
        <taxon>Viridiplantae</taxon>
        <taxon>Streptophyta</taxon>
        <taxon>Embryophyta</taxon>
        <taxon>Tracheophyta</taxon>
        <taxon>Spermatophyta</taxon>
        <taxon>Magnoliopsida</taxon>
        <taxon>eudicotyledons</taxon>
        <taxon>Gunneridae</taxon>
        <taxon>Pentapetalae</taxon>
        <taxon>asterids</taxon>
        <taxon>campanulids</taxon>
        <taxon>Asterales</taxon>
        <taxon>Asteraceae</taxon>
        <taxon>Carduoideae</taxon>
        <taxon>Cardueae</taxon>
        <taxon>Arctiinae</taxon>
        <taxon>Arctium</taxon>
    </lineage>
</organism>
<dbReference type="Proteomes" id="UP001055879">
    <property type="component" value="Linkage Group LG03"/>
</dbReference>
<reference evidence="1 2" key="2">
    <citation type="journal article" date="2022" name="Mol. Ecol. Resour.">
        <title>The genomes of chicory, endive, great burdock and yacon provide insights into Asteraceae paleo-polyploidization history and plant inulin production.</title>
        <authorList>
            <person name="Fan W."/>
            <person name="Wang S."/>
            <person name="Wang H."/>
            <person name="Wang A."/>
            <person name="Jiang F."/>
            <person name="Liu H."/>
            <person name="Zhao H."/>
            <person name="Xu D."/>
            <person name="Zhang Y."/>
        </authorList>
    </citation>
    <scope>NUCLEOTIDE SEQUENCE [LARGE SCALE GENOMIC DNA]</scope>
    <source>
        <strain evidence="2">cv. Niubang</strain>
    </source>
</reference>
<sequence>MIVGMMSSTTGWLRPTIGTTSLPIPNPLLNPKSFKLRASFIEYPLASKIMVRNLSYSTSETCLKEEFSNFGQIAEVKLVRDETTKKSKGYAFVQYMNQDDAMSALETMDEKYVDGRVIFVELAKPVKDRHSAYPKTSGPPQPQPQVPAAKKETEED</sequence>
<keyword evidence="2" id="KW-1185">Reference proteome</keyword>
<protein>
    <submittedName>
        <fullName evidence="1">Uncharacterized protein</fullName>
    </submittedName>
</protein>
<comment type="caution">
    <text evidence="1">The sequence shown here is derived from an EMBL/GenBank/DDBJ whole genome shotgun (WGS) entry which is preliminary data.</text>
</comment>
<gene>
    <name evidence="1" type="ORF">L6452_09747</name>
</gene>
<accession>A0ACB9DKU5</accession>
<evidence type="ECO:0000313" key="2">
    <source>
        <dbReference type="Proteomes" id="UP001055879"/>
    </source>
</evidence>
<name>A0ACB9DKU5_ARCLA</name>
<evidence type="ECO:0000313" key="1">
    <source>
        <dbReference type="EMBL" id="KAI3747293.1"/>
    </source>
</evidence>
<dbReference type="EMBL" id="CM042049">
    <property type="protein sequence ID" value="KAI3747293.1"/>
    <property type="molecule type" value="Genomic_DNA"/>
</dbReference>
<reference evidence="2" key="1">
    <citation type="journal article" date="2022" name="Mol. Ecol. Resour.">
        <title>The genomes of chicory, endive, great burdock and yacon provide insights into Asteraceae palaeo-polyploidization history and plant inulin production.</title>
        <authorList>
            <person name="Fan W."/>
            <person name="Wang S."/>
            <person name="Wang H."/>
            <person name="Wang A."/>
            <person name="Jiang F."/>
            <person name="Liu H."/>
            <person name="Zhao H."/>
            <person name="Xu D."/>
            <person name="Zhang Y."/>
        </authorList>
    </citation>
    <scope>NUCLEOTIDE SEQUENCE [LARGE SCALE GENOMIC DNA]</scope>
    <source>
        <strain evidence="2">cv. Niubang</strain>
    </source>
</reference>